<reference evidence="2" key="1">
    <citation type="submission" date="2020-07" db="EMBL/GenBank/DDBJ databases">
        <title>Multicomponent nature underlies the extraordinary mechanical properties of spider dragline silk.</title>
        <authorList>
            <person name="Kono N."/>
            <person name="Nakamura H."/>
            <person name="Mori M."/>
            <person name="Yoshida Y."/>
            <person name="Ohtoshi R."/>
            <person name="Malay A.D."/>
            <person name="Moran D.A.P."/>
            <person name="Tomita M."/>
            <person name="Numata K."/>
            <person name="Arakawa K."/>
        </authorList>
    </citation>
    <scope>NUCLEOTIDE SEQUENCE</scope>
</reference>
<dbReference type="AlphaFoldDB" id="A0A8X6HUZ3"/>
<comment type="caution">
    <text evidence="2">The sequence shown here is derived from an EMBL/GenBank/DDBJ whole genome shotgun (WGS) entry which is preliminary data.</text>
</comment>
<protein>
    <submittedName>
        <fullName evidence="2">Uncharacterized protein</fullName>
    </submittedName>
</protein>
<organism evidence="2 3">
    <name type="scientific">Trichonephila clavata</name>
    <name type="common">Joro spider</name>
    <name type="synonym">Nephila clavata</name>
    <dbReference type="NCBI Taxonomy" id="2740835"/>
    <lineage>
        <taxon>Eukaryota</taxon>
        <taxon>Metazoa</taxon>
        <taxon>Ecdysozoa</taxon>
        <taxon>Arthropoda</taxon>
        <taxon>Chelicerata</taxon>
        <taxon>Arachnida</taxon>
        <taxon>Araneae</taxon>
        <taxon>Araneomorphae</taxon>
        <taxon>Entelegynae</taxon>
        <taxon>Araneoidea</taxon>
        <taxon>Nephilidae</taxon>
        <taxon>Trichonephila</taxon>
    </lineage>
</organism>
<evidence type="ECO:0000313" key="3">
    <source>
        <dbReference type="Proteomes" id="UP000887116"/>
    </source>
</evidence>
<name>A0A8X6HUZ3_TRICU</name>
<gene>
    <name evidence="2" type="ORF">TNCT_644761</name>
</gene>
<feature type="region of interest" description="Disordered" evidence="1">
    <location>
        <begin position="72"/>
        <end position="103"/>
    </location>
</feature>
<proteinExistence type="predicted"/>
<dbReference type="Proteomes" id="UP000887116">
    <property type="component" value="Unassembled WGS sequence"/>
</dbReference>
<sequence length="138" mass="15542">MTLEDETSRVTETSEKLNFTSFSRSSLESFIFSSKPIFFRPNSEFPRFPMFLNRTQRGTKLIFRKKVEGRNLPGRGVLTASDPKARSDRLTSRSPQPPCARVGEEVPMAGLGNAFSEGGGVVPAGRKRWERTHAYKKN</sequence>
<dbReference type="EMBL" id="BMAO01009396">
    <property type="protein sequence ID" value="GFR30572.1"/>
    <property type="molecule type" value="Genomic_DNA"/>
</dbReference>
<evidence type="ECO:0000256" key="1">
    <source>
        <dbReference type="SAM" id="MobiDB-lite"/>
    </source>
</evidence>
<accession>A0A8X6HUZ3</accession>
<keyword evidence="3" id="KW-1185">Reference proteome</keyword>
<evidence type="ECO:0000313" key="2">
    <source>
        <dbReference type="EMBL" id="GFR30572.1"/>
    </source>
</evidence>